<sequence>MNIAIGAFLITLLFIPAISFRLALNNHRQLKELLGALSITDTIWLFILVPICTHLVLLPILFSLGVTVKFDLMLNIIYSNRDFHINNRTMGWDVICFLGYVLFAFAAAFVVSAWIVKNKRLSEKIVALLGAGNEWYELFDGKYATLNFDMILLNVVTGSKESTLIYTGYLENYYFQTKSTELDYIVLTQVTRRDLRKQSLTEQPLGESGRTSSYSNEPGVAISLPGDVIVIPAKEILNINITYLQLEVDAEMIEELEG</sequence>
<organism evidence="2 4">
    <name type="scientific">Chitinophaga sancti</name>
    <dbReference type="NCBI Taxonomy" id="1004"/>
    <lineage>
        <taxon>Bacteria</taxon>
        <taxon>Pseudomonadati</taxon>
        <taxon>Bacteroidota</taxon>
        <taxon>Chitinophagia</taxon>
        <taxon>Chitinophagales</taxon>
        <taxon>Chitinophagaceae</taxon>
        <taxon>Chitinophaga</taxon>
    </lineage>
</organism>
<keyword evidence="1" id="KW-0472">Membrane</keyword>
<reference evidence="2 4" key="1">
    <citation type="submission" date="2016-11" db="EMBL/GenBank/DDBJ databases">
        <authorList>
            <person name="Jaros S."/>
            <person name="Januszkiewicz K."/>
            <person name="Wedrychowicz H."/>
        </authorList>
    </citation>
    <scope>NUCLEOTIDE SEQUENCE [LARGE SCALE GENOMIC DNA]</scope>
    <source>
        <strain evidence="2 4">DSM 784</strain>
    </source>
</reference>
<name>A0A1K1R7C8_9BACT</name>
<dbReference type="STRING" id="1004.SAMN05661012_03445"/>
<keyword evidence="1" id="KW-0812">Transmembrane</keyword>
<evidence type="ECO:0000313" key="4">
    <source>
        <dbReference type="Proteomes" id="UP000183788"/>
    </source>
</evidence>
<dbReference type="RefSeq" id="WP_072362459.1">
    <property type="nucleotide sequence ID" value="NZ_CP139972.1"/>
</dbReference>
<evidence type="ECO:0000313" key="3">
    <source>
        <dbReference type="EMBL" id="WQG90176.1"/>
    </source>
</evidence>
<evidence type="ECO:0000313" key="2">
    <source>
        <dbReference type="EMBL" id="SFW67534.1"/>
    </source>
</evidence>
<dbReference type="Proteomes" id="UP000183788">
    <property type="component" value="Unassembled WGS sequence"/>
</dbReference>
<dbReference type="EMBL" id="CP140154">
    <property type="protein sequence ID" value="WQG90176.1"/>
    <property type="molecule type" value="Genomic_DNA"/>
</dbReference>
<keyword evidence="1" id="KW-1133">Transmembrane helix</keyword>
<keyword evidence="5" id="KW-1185">Reference proteome</keyword>
<proteinExistence type="predicted"/>
<feature type="transmembrane region" description="Helical" evidence="1">
    <location>
        <begin position="91"/>
        <end position="116"/>
    </location>
</feature>
<dbReference type="EMBL" id="FPIZ01000010">
    <property type="protein sequence ID" value="SFW67534.1"/>
    <property type="molecule type" value="Genomic_DNA"/>
</dbReference>
<dbReference type="OrthoDB" id="640869at2"/>
<evidence type="ECO:0000256" key="1">
    <source>
        <dbReference type="SAM" id="Phobius"/>
    </source>
</evidence>
<evidence type="ECO:0000313" key="5">
    <source>
        <dbReference type="Proteomes" id="UP001326715"/>
    </source>
</evidence>
<accession>A0A1K1R7C8</accession>
<dbReference type="AlphaFoldDB" id="A0A1K1R7C8"/>
<dbReference type="Proteomes" id="UP001326715">
    <property type="component" value="Chromosome"/>
</dbReference>
<gene>
    <name evidence="2" type="ORF">SAMN05661012_03445</name>
    <name evidence="3" type="ORF">SR876_01605</name>
</gene>
<reference evidence="3 5" key="2">
    <citation type="submission" date="2023-11" db="EMBL/GenBank/DDBJ databases">
        <title>MicrobeMod: A computational toolkit for identifying prokaryotic methylation and restriction-modification with nanopore sequencing.</title>
        <authorList>
            <person name="Crits-Christoph A."/>
            <person name="Kang S.C."/>
            <person name="Lee H."/>
            <person name="Ostrov N."/>
        </authorList>
    </citation>
    <scope>NUCLEOTIDE SEQUENCE [LARGE SCALE GENOMIC DNA]</scope>
    <source>
        <strain evidence="3 5">ATCC 23090</strain>
    </source>
</reference>
<protein>
    <submittedName>
        <fullName evidence="2">Uncharacterized protein</fullName>
    </submittedName>
</protein>
<feature type="transmembrane region" description="Helical" evidence="1">
    <location>
        <begin position="43"/>
        <end position="70"/>
    </location>
</feature>